<dbReference type="OrthoDB" id="8536235at2"/>
<dbReference type="GO" id="GO:0004812">
    <property type="term" value="F:aminoacyl-tRNA ligase activity"/>
    <property type="evidence" value="ECO:0007669"/>
    <property type="project" value="UniProtKB-KW"/>
</dbReference>
<evidence type="ECO:0000259" key="1">
    <source>
        <dbReference type="Pfam" id="PF04073"/>
    </source>
</evidence>
<proteinExistence type="predicted"/>
<gene>
    <name evidence="2" type="ordered locus">Lcho_0239</name>
</gene>
<dbReference type="Pfam" id="PF06945">
    <property type="entry name" value="DUF1289"/>
    <property type="match status" value="1"/>
</dbReference>
<evidence type="ECO:0000313" key="2">
    <source>
        <dbReference type="EMBL" id="ACB32514.1"/>
    </source>
</evidence>
<reference evidence="2 3" key="1">
    <citation type="submission" date="2008-03" db="EMBL/GenBank/DDBJ databases">
        <title>Complete sequence of Leptothrix cholodnii SP-6.</title>
        <authorList>
            <consortium name="US DOE Joint Genome Institute"/>
            <person name="Copeland A."/>
            <person name="Lucas S."/>
            <person name="Lapidus A."/>
            <person name="Glavina del Rio T."/>
            <person name="Dalin E."/>
            <person name="Tice H."/>
            <person name="Bruce D."/>
            <person name="Goodwin L."/>
            <person name="Pitluck S."/>
            <person name="Chertkov O."/>
            <person name="Brettin T."/>
            <person name="Detter J.C."/>
            <person name="Han C."/>
            <person name="Kuske C.R."/>
            <person name="Schmutz J."/>
            <person name="Larimer F."/>
            <person name="Land M."/>
            <person name="Hauser L."/>
            <person name="Kyrpides N."/>
            <person name="Lykidis A."/>
            <person name="Emerson D."/>
            <person name="Richardson P."/>
        </authorList>
    </citation>
    <scope>NUCLEOTIDE SEQUENCE [LARGE SCALE GENOMIC DNA]</scope>
    <source>
        <strain evidence="3">ATCC 51168 / LMG 8142 / SP-6</strain>
    </source>
</reference>
<dbReference type="CDD" id="cd04333">
    <property type="entry name" value="ProX_deacylase"/>
    <property type="match status" value="1"/>
</dbReference>
<organism evidence="2 3">
    <name type="scientific">Leptothrix cholodnii (strain ATCC 51168 / LMG 8142 / SP-6)</name>
    <name type="common">Leptothrix discophora (strain SP-6)</name>
    <dbReference type="NCBI Taxonomy" id="395495"/>
    <lineage>
        <taxon>Bacteria</taxon>
        <taxon>Pseudomonadati</taxon>
        <taxon>Pseudomonadota</taxon>
        <taxon>Betaproteobacteria</taxon>
        <taxon>Burkholderiales</taxon>
        <taxon>Sphaerotilaceae</taxon>
        <taxon>Leptothrix</taxon>
    </lineage>
</organism>
<dbReference type="GO" id="GO:0002161">
    <property type="term" value="F:aminoacyl-tRNA deacylase activity"/>
    <property type="evidence" value="ECO:0007669"/>
    <property type="project" value="InterPro"/>
</dbReference>
<sequence>MSNPNPDPSAVLPERVREVAAWLAERAHADAPRWLDVSARTAQEAADALGVALGQIAKSVIFRRLADDVAVLVVTSGDRRVDEAKVVAQVGAIGRADAAFVRARTGFVIGGVAPVAHRNEPVVLLDRDLWRFESIWAAAGHPKAVFRLVPDDLRRLCAGAAAHDVTESAAPRSPCIDVCKLDPVTRLCEGCLRTIDEIAGWSAMSDEARLEVLRQLPGRRA</sequence>
<keyword evidence="3" id="KW-1185">Reference proteome</keyword>
<name>B1Y7R6_LEPCP</name>
<dbReference type="STRING" id="395495.Lcho_0239"/>
<dbReference type="InterPro" id="IPR036754">
    <property type="entry name" value="YbaK/aa-tRNA-synt-asso_dom_sf"/>
</dbReference>
<dbReference type="InterPro" id="IPR010710">
    <property type="entry name" value="DUF1289"/>
</dbReference>
<keyword evidence="2" id="KW-0436">Ligase</keyword>
<accession>B1Y7R6</accession>
<dbReference type="InterPro" id="IPR007214">
    <property type="entry name" value="YbaK/aa-tRNA-synth-assoc-dom"/>
</dbReference>
<dbReference type="HOGENOM" id="CLU_1249351_0_0_4"/>
<feature type="domain" description="YbaK/aminoacyl-tRNA synthetase-associated" evidence="1">
    <location>
        <begin position="38"/>
        <end position="156"/>
    </location>
</feature>
<protein>
    <submittedName>
        <fullName evidence="2">YbaK/prolyl-tRNA synthetase associated region</fullName>
    </submittedName>
</protein>
<dbReference type="Gene3D" id="3.90.960.10">
    <property type="entry name" value="YbaK/aminoacyl-tRNA synthetase-associated domain"/>
    <property type="match status" value="1"/>
</dbReference>
<dbReference type="PANTHER" id="PTHR30411:SF1">
    <property type="entry name" value="CYTOPLASMIC PROTEIN"/>
    <property type="match status" value="1"/>
</dbReference>
<dbReference type="Pfam" id="PF04073">
    <property type="entry name" value="tRNA_edit"/>
    <property type="match status" value="1"/>
</dbReference>
<dbReference type="eggNOG" id="COG2606">
    <property type="taxonomic scope" value="Bacteria"/>
</dbReference>
<dbReference type="SUPFAM" id="SSF55826">
    <property type="entry name" value="YbaK/ProRS associated domain"/>
    <property type="match status" value="1"/>
</dbReference>
<dbReference type="Proteomes" id="UP000001693">
    <property type="component" value="Chromosome"/>
</dbReference>
<dbReference type="AlphaFoldDB" id="B1Y7R6"/>
<dbReference type="EMBL" id="CP001013">
    <property type="protein sequence ID" value="ACB32514.1"/>
    <property type="molecule type" value="Genomic_DNA"/>
</dbReference>
<dbReference type="PANTHER" id="PTHR30411">
    <property type="entry name" value="CYTOPLASMIC PROTEIN"/>
    <property type="match status" value="1"/>
</dbReference>
<evidence type="ECO:0000313" key="3">
    <source>
        <dbReference type="Proteomes" id="UP000001693"/>
    </source>
</evidence>
<keyword evidence="2" id="KW-0030">Aminoacyl-tRNA synthetase</keyword>
<dbReference type="eggNOG" id="COG3313">
    <property type="taxonomic scope" value="Bacteria"/>
</dbReference>
<dbReference type="KEGG" id="lch:Lcho_0239"/>
<dbReference type="RefSeq" id="WP_012345276.1">
    <property type="nucleotide sequence ID" value="NC_010524.1"/>
</dbReference>